<dbReference type="Proteomes" id="UP000468638">
    <property type="component" value="Unassembled WGS sequence"/>
</dbReference>
<feature type="chain" id="PRO_5038435880" description="DUF3221 domain-containing protein" evidence="1">
    <location>
        <begin position="21"/>
        <end position="134"/>
    </location>
</feature>
<name>A0A6I5A4A3_9BACI</name>
<protein>
    <recommendedName>
        <fullName evidence="4">DUF3221 domain-containing protein</fullName>
    </recommendedName>
</protein>
<evidence type="ECO:0000313" key="2">
    <source>
        <dbReference type="EMBL" id="MYL35152.1"/>
    </source>
</evidence>
<feature type="signal peptide" evidence="1">
    <location>
        <begin position="1"/>
        <end position="20"/>
    </location>
</feature>
<dbReference type="AlphaFoldDB" id="A0A6I5A4A3"/>
<keyword evidence="1" id="KW-0732">Signal</keyword>
<dbReference type="EMBL" id="WMEQ01000014">
    <property type="protein sequence ID" value="MYL35152.1"/>
    <property type="molecule type" value="Genomic_DNA"/>
</dbReference>
<proteinExistence type="predicted"/>
<reference evidence="2 3" key="1">
    <citation type="submission" date="2019-11" db="EMBL/GenBank/DDBJ databases">
        <title>Genome sequences of 17 halophilic strains isolated from different environments.</title>
        <authorList>
            <person name="Furrow R.E."/>
        </authorList>
    </citation>
    <scope>NUCLEOTIDE SEQUENCE [LARGE SCALE GENOMIC DNA]</scope>
    <source>
        <strain evidence="2 3">22514_16_FS</strain>
    </source>
</reference>
<evidence type="ECO:0000313" key="3">
    <source>
        <dbReference type="Proteomes" id="UP000468638"/>
    </source>
</evidence>
<accession>A0A6I5A4A3</accession>
<comment type="caution">
    <text evidence="2">The sequence shown here is derived from an EMBL/GenBank/DDBJ whole genome shotgun (WGS) entry which is preliminary data.</text>
</comment>
<organism evidence="2 3">
    <name type="scientific">Pontibacillus yanchengensis</name>
    <dbReference type="NCBI Taxonomy" id="462910"/>
    <lineage>
        <taxon>Bacteria</taxon>
        <taxon>Bacillati</taxon>
        <taxon>Bacillota</taxon>
        <taxon>Bacilli</taxon>
        <taxon>Bacillales</taxon>
        <taxon>Bacillaceae</taxon>
        <taxon>Pontibacillus</taxon>
    </lineage>
</organism>
<dbReference type="RefSeq" id="WP_160847246.1">
    <property type="nucleotide sequence ID" value="NZ_WMEQ01000014.1"/>
</dbReference>
<evidence type="ECO:0008006" key="4">
    <source>
        <dbReference type="Google" id="ProtNLM"/>
    </source>
</evidence>
<dbReference type="PROSITE" id="PS51257">
    <property type="entry name" value="PROKAR_LIPOPROTEIN"/>
    <property type="match status" value="1"/>
</dbReference>
<sequence>MKINKLYVVVLNLIIVVALTACSTQNLSSDDIKTANPTAESFLSEKPEADIFVKGNIVYKNAEQIDWIQDTSFTLGEKVMTIKEVSNEGNNFKHGTASKLSVGTEIFELEKKNGHLLIALVNEEKIPYIGLIEG</sequence>
<evidence type="ECO:0000256" key="1">
    <source>
        <dbReference type="SAM" id="SignalP"/>
    </source>
</evidence>
<dbReference type="OrthoDB" id="1909991at2"/>
<gene>
    <name evidence="2" type="ORF">GLW05_16350</name>
</gene>